<dbReference type="KEGG" id="pstg:E8M01_33570"/>
<dbReference type="InterPro" id="IPR000182">
    <property type="entry name" value="GNAT_dom"/>
</dbReference>
<dbReference type="GO" id="GO:0016747">
    <property type="term" value="F:acyltransferase activity, transferring groups other than amino-acyl groups"/>
    <property type="evidence" value="ECO:0007669"/>
    <property type="project" value="InterPro"/>
</dbReference>
<sequence length="167" mass="18456">MAGPAIDVSLRRAAPDDLDFIMAAERQPAFERQVGRWSAERHQAAMASADFAYLIGMGPGGLPAGFAILRDLNNASDNIGLQRIVSAAAGQGFGKPFLTAVIDWVFAETRCHRFLLEVFTDNPRARHVYRSLGFVEEGLLREAVKRADGARADQMLMSLLRREWRAP</sequence>
<feature type="domain" description="N-acetyltransferase" evidence="1">
    <location>
        <begin position="8"/>
        <end position="162"/>
    </location>
</feature>
<evidence type="ECO:0000313" key="2">
    <source>
        <dbReference type="EMBL" id="QCI68731.1"/>
    </source>
</evidence>
<keyword evidence="3" id="KW-1185">Reference proteome</keyword>
<dbReference type="SUPFAM" id="SSF55729">
    <property type="entry name" value="Acyl-CoA N-acyltransferases (Nat)"/>
    <property type="match status" value="1"/>
</dbReference>
<dbReference type="Gene3D" id="3.40.630.30">
    <property type="match status" value="1"/>
</dbReference>
<name>A0A4D7B6Z7_9HYPH</name>
<evidence type="ECO:0000313" key="3">
    <source>
        <dbReference type="Proteomes" id="UP000298781"/>
    </source>
</evidence>
<protein>
    <submittedName>
        <fullName evidence="2">GNAT family N-acetyltransferase</fullName>
    </submittedName>
</protein>
<dbReference type="PANTHER" id="PTHR43415:SF3">
    <property type="entry name" value="GNAT-FAMILY ACETYLTRANSFERASE"/>
    <property type="match status" value="1"/>
</dbReference>
<accession>A0A4D7B6Z7</accession>
<proteinExistence type="predicted"/>
<reference evidence="2 3" key="1">
    <citation type="submission" date="2019-04" db="EMBL/GenBank/DDBJ databases">
        <title>Phreatobacter aquaticus sp. nov.</title>
        <authorList>
            <person name="Choi A."/>
        </authorList>
    </citation>
    <scope>NUCLEOTIDE SEQUENCE [LARGE SCALE GENOMIC DNA]</scope>
    <source>
        <strain evidence="2 3">KCTC 52518</strain>
    </source>
</reference>
<evidence type="ECO:0000259" key="1">
    <source>
        <dbReference type="PROSITE" id="PS51186"/>
    </source>
</evidence>
<dbReference type="Proteomes" id="UP000298781">
    <property type="component" value="Chromosome"/>
</dbReference>
<dbReference type="InterPro" id="IPR016181">
    <property type="entry name" value="Acyl_CoA_acyltransferase"/>
</dbReference>
<dbReference type="AlphaFoldDB" id="A0A4D7B6Z7"/>
<gene>
    <name evidence="2" type="ORF">E8M01_33570</name>
</gene>
<dbReference type="RefSeq" id="WP_136964146.1">
    <property type="nucleotide sequence ID" value="NZ_CP039690.1"/>
</dbReference>
<dbReference type="PROSITE" id="PS51186">
    <property type="entry name" value="GNAT"/>
    <property type="match status" value="1"/>
</dbReference>
<keyword evidence="2" id="KW-0808">Transferase</keyword>
<dbReference type="PANTHER" id="PTHR43415">
    <property type="entry name" value="SPERMIDINE N(1)-ACETYLTRANSFERASE"/>
    <property type="match status" value="1"/>
</dbReference>
<organism evidence="2 3">
    <name type="scientific">Phreatobacter stygius</name>
    <dbReference type="NCBI Taxonomy" id="1940610"/>
    <lineage>
        <taxon>Bacteria</taxon>
        <taxon>Pseudomonadati</taxon>
        <taxon>Pseudomonadota</taxon>
        <taxon>Alphaproteobacteria</taxon>
        <taxon>Hyphomicrobiales</taxon>
        <taxon>Phreatobacteraceae</taxon>
        <taxon>Phreatobacter</taxon>
    </lineage>
</organism>
<dbReference type="OrthoDB" id="5815030at2"/>
<dbReference type="EMBL" id="CP039690">
    <property type="protein sequence ID" value="QCI68731.1"/>
    <property type="molecule type" value="Genomic_DNA"/>
</dbReference>
<dbReference type="Pfam" id="PF13302">
    <property type="entry name" value="Acetyltransf_3"/>
    <property type="match status" value="1"/>
</dbReference>